<name>A0A8E2JA70_9PEZI</name>
<sequence>MNDGQGPENGGMDGQKWVKSGDAWQFGSAIQGDFNRLIVLVWGRPVRFLHSYPEEPIEQSAAGQAGDDQPCDCVRSPIENNGLPSERRLCQWIRAHGRIAALAYISDNYFTGTAFRVHNAFRFSNRDSQHPMLESSKAADKKDLVQYAQALAREEMEDNTGTPRNNKQVEMMVTLNHTMFFHNPRDL</sequence>
<dbReference type="SUPFAM" id="SSF54637">
    <property type="entry name" value="Thioesterase/thiol ester dehydrase-isomerase"/>
    <property type="match status" value="1"/>
</dbReference>
<reference evidence="2 3" key="1">
    <citation type="journal article" date="2016" name="Nat. Commun.">
        <title>Ectomycorrhizal ecology is imprinted in the genome of the dominant symbiotic fungus Cenococcum geophilum.</title>
        <authorList>
            <consortium name="DOE Joint Genome Institute"/>
            <person name="Peter M."/>
            <person name="Kohler A."/>
            <person name="Ohm R.A."/>
            <person name="Kuo A."/>
            <person name="Krutzmann J."/>
            <person name="Morin E."/>
            <person name="Arend M."/>
            <person name="Barry K.W."/>
            <person name="Binder M."/>
            <person name="Choi C."/>
            <person name="Clum A."/>
            <person name="Copeland A."/>
            <person name="Grisel N."/>
            <person name="Haridas S."/>
            <person name="Kipfer T."/>
            <person name="LaButti K."/>
            <person name="Lindquist E."/>
            <person name="Lipzen A."/>
            <person name="Maire R."/>
            <person name="Meier B."/>
            <person name="Mihaltcheva S."/>
            <person name="Molinier V."/>
            <person name="Murat C."/>
            <person name="Poggeler S."/>
            <person name="Quandt C.A."/>
            <person name="Sperisen C."/>
            <person name="Tritt A."/>
            <person name="Tisserant E."/>
            <person name="Crous P.W."/>
            <person name="Henrissat B."/>
            <person name="Nehls U."/>
            <person name="Egli S."/>
            <person name="Spatafora J.W."/>
            <person name="Grigoriev I.V."/>
            <person name="Martin F.M."/>
        </authorList>
    </citation>
    <scope>NUCLEOTIDE SEQUENCE [LARGE SCALE GENOMIC DNA]</scope>
    <source>
        <strain evidence="2 3">CBS 459.81</strain>
    </source>
</reference>
<dbReference type="OrthoDB" id="68328at2759"/>
<feature type="domain" description="Acyl-CoA thioesterase-like C-terminal" evidence="1">
    <location>
        <begin position="82"/>
        <end position="185"/>
    </location>
</feature>
<organism evidence="2 3">
    <name type="scientific">Lepidopterella palustris CBS 459.81</name>
    <dbReference type="NCBI Taxonomy" id="1314670"/>
    <lineage>
        <taxon>Eukaryota</taxon>
        <taxon>Fungi</taxon>
        <taxon>Dikarya</taxon>
        <taxon>Ascomycota</taxon>
        <taxon>Pezizomycotina</taxon>
        <taxon>Dothideomycetes</taxon>
        <taxon>Pleosporomycetidae</taxon>
        <taxon>Mytilinidiales</taxon>
        <taxon>Argynnaceae</taxon>
        <taxon>Lepidopterella</taxon>
    </lineage>
</organism>
<protein>
    <recommendedName>
        <fullName evidence="1">Acyl-CoA thioesterase-like C-terminal domain-containing protein</fullName>
    </recommendedName>
</protein>
<dbReference type="InterPro" id="IPR049450">
    <property type="entry name" value="ACOT8-like_C"/>
</dbReference>
<dbReference type="Pfam" id="PF20789">
    <property type="entry name" value="4HBT_3C"/>
    <property type="match status" value="1"/>
</dbReference>
<keyword evidence="3" id="KW-1185">Reference proteome</keyword>
<gene>
    <name evidence="2" type="ORF">K432DRAFT_398044</name>
</gene>
<dbReference type="Proteomes" id="UP000250266">
    <property type="component" value="Unassembled WGS sequence"/>
</dbReference>
<accession>A0A8E2JA70</accession>
<dbReference type="EMBL" id="KV745468">
    <property type="protein sequence ID" value="OCK74494.1"/>
    <property type="molecule type" value="Genomic_DNA"/>
</dbReference>
<evidence type="ECO:0000313" key="2">
    <source>
        <dbReference type="EMBL" id="OCK74494.1"/>
    </source>
</evidence>
<proteinExistence type="predicted"/>
<dbReference type="AlphaFoldDB" id="A0A8E2JA70"/>
<dbReference type="InterPro" id="IPR029069">
    <property type="entry name" value="HotDog_dom_sf"/>
</dbReference>
<evidence type="ECO:0000313" key="3">
    <source>
        <dbReference type="Proteomes" id="UP000250266"/>
    </source>
</evidence>
<evidence type="ECO:0000259" key="1">
    <source>
        <dbReference type="Pfam" id="PF20789"/>
    </source>
</evidence>
<dbReference type="Gene3D" id="3.10.129.10">
    <property type="entry name" value="Hotdog Thioesterase"/>
    <property type="match status" value="1"/>
</dbReference>